<feature type="transmembrane region" description="Helical" evidence="14">
    <location>
        <begin position="66"/>
        <end position="82"/>
    </location>
</feature>
<keyword evidence="4 13" id="KW-0813">Transport</keyword>
<evidence type="ECO:0000256" key="12">
    <source>
        <dbReference type="ARBA" id="ARBA00040080"/>
    </source>
</evidence>
<dbReference type="GO" id="GO:0006829">
    <property type="term" value="P:zinc ion transport"/>
    <property type="evidence" value="ECO:0007669"/>
    <property type="project" value="UniProtKB-KW"/>
</dbReference>
<dbReference type="Gene3D" id="1.10.3470.10">
    <property type="entry name" value="ABC transporter involved in vitamin B12 uptake, BtuC"/>
    <property type="match status" value="1"/>
</dbReference>
<evidence type="ECO:0000256" key="1">
    <source>
        <dbReference type="ARBA" id="ARBA00002313"/>
    </source>
</evidence>
<evidence type="ECO:0000256" key="13">
    <source>
        <dbReference type="RuleBase" id="RU003943"/>
    </source>
</evidence>
<dbReference type="SUPFAM" id="SSF81345">
    <property type="entry name" value="ABC transporter involved in vitamin B12 uptake, BtuC"/>
    <property type="match status" value="1"/>
</dbReference>
<keyword evidence="5" id="KW-1003">Cell membrane</keyword>
<comment type="subcellular location">
    <subcellularLocation>
        <location evidence="2 13">Cell membrane</location>
        <topology evidence="2 13">Multi-pass membrane protein</topology>
    </subcellularLocation>
</comment>
<name>A0A2A5WE97_9GAMM</name>
<feature type="transmembrane region" description="Helical" evidence="14">
    <location>
        <begin position="221"/>
        <end position="241"/>
    </location>
</feature>
<dbReference type="Pfam" id="PF00950">
    <property type="entry name" value="ABC-3"/>
    <property type="match status" value="1"/>
</dbReference>
<gene>
    <name evidence="15" type="ORF">CNF02_03615</name>
</gene>
<dbReference type="CDD" id="cd06550">
    <property type="entry name" value="TM_ABC_iron-siderophores_like"/>
    <property type="match status" value="1"/>
</dbReference>
<evidence type="ECO:0000256" key="8">
    <source>
        <dbReference type="ARBA" id="ARBA00022906"/>
    </source>
</evidence>
<reference evidence="15 16" key="1">
    <citation type="submission" date="2017-08" db="EMBL/GenBank/DDBJ databases">
        <title>Fine stratification of microbial communities through a metagenomic profile of the photic zone.</title>
        <authorList>
            <person name="Haro-Moreno J.M."/>
            <person name="Lopez-Perez M."/>
            <person name="De La Torre J."/>
            <person name="Picazo A."/>
            <person name="Camacho A."/>
            <person name="Rodriguez-Valera F."/>
        </authorList>
    </citation>
    <scope>NUCLEOTIDE SEQUENCE [LARGE SCALE GENOMIC DNA]</scope>
    <source>
        <strain evidence="15">MED-G28</strain>
    </source>
</reference>
<comment type="function">
    <text evidence="1">Involved in the high-affinity zinc uptake transport system.</text>
</comment>
<protein>
    <recommendedName>
        <fullName evidence="12">High-affinity zinc uptake system membrane protein ZnuB</fullName>
    </recommendedName>
</protein>
<accession>A0A2A5WE97</accession>
<evidence type="ECO:0000256" key="11">
    <source>
        <dbReference type="ARBA" id="ARBA00023136"/>
    </source>
</evidence>
<dbReference type="GO" id="GO:0055085">
    <property type="term" value="P:transmembrane transport"/>
    <property type="evidence" value="ECO:0007669"/>
    <property type="project" value="InterPro"/>
</dbReference>
<dbReference type="PANTHER" id="PTHR30477">
    <property type="entry name" value="ABC-TRANSPORTER METAL-BINDING PROTEIN"/>
    <property type="match status" value="1"/>
</dbReference>
<evidence type="ECO:0000256" key="7">
    <source>
        <dbReference type="ARBA" id="ARBA00022833"/>
    </source>
</evidence>
<evidence type="ECO:0000256" key="5">
    <source>
        <dbReference type="ARBA" id="ARBA00022475"/>
    </source>
</evidence>
<proteinExistence type="inferred from homology"/>
<comment type="similarity">
    <text evidence="3 13">Belongs to the ABC-3 integral membrane protein family.</text>
</comment>
<evidence type="ECO:0000256" key="3">
    <source>
        <dbReference type="ARBA" id="ARBA00008034"/>
    </source>
</evidence>
<evidence type="ECO:0000313" key="16">
    <source>
        <dbReference type="Proteomes" id="UP000219329"/>
    </source>
</evidence>
<dbReference type="InterPro" id="IPR037294">
    <property type="entry name" value="ABC_BtuC-like"/>
</dbReference>
<evidence type="ECO:0000256" key="9">
    <source>
        <dbReference type="ARBA" id="ARBA00022989"/>
    </source>
</evidence>
<evidence type="ECO:0000256" key="2">
    <source>
        <dbReference type="ARBA" id="ARBA00004651"/>
    </source>
</evidence>
<feature type="transmembrane region" description="Helical" evidence="14">
    <location>
        <begin position="94"/>
        <end position="111"/>
    </location>
</feature>
<comment type="caution">
    <text evidence="15">The sequence shown here is derived from an EMBL/GenBank/DDBJ whole genome shotgun (WGS) entry which is preliminary data.</text>
</comment>
<keyword evidence="8" id="KW-0864">Zinc transport</keyword>
<dbReference type="AlphaFoldDB" id="A0A2A5WE97"/>
<evidence type="ECO:0000256" key="4">
    <source>
        <dbReference type="ARBA" id="ARBA00022448"/>
    </source>
</evidence>
<evidence type="ECO:0000313" key="15">
    <source>
        <dbReference type="EMBL" id="PDH34456.1"/>
    </source>
</evidence>
<keyword evidence="9 14" id="KW-1133">Transmembrane helix</keyword>
<feature type="transmembrane region" description="Helical" evidence="14">
    <location>
        <begin position="178"/>
        <end position="200"/>
    </location>
</feature>
<keyword evidence="11 14" id="KW-0472">Membrane</keyword>
<sequence length="271" mass="29088">MITITELVTTDFFLFALVAGLSLALIAGPLGSLIVWRRMSYFGDTLAHSALLGIAVGLITNSNPQMAIIISCLLVGVLLVYLDKNPKISTDTVLGILAHSTLAIGVVILALTESVRINLEAYLFGALLTINVIDLIWVIAIMLIVISTLYYFWNDFLSVTVHAELAKTEGINVERMHLFLVLLIALTIAVSMKIVGVLLITSLLIIPPAAARKFAQSPEKMAILASLIGSAAVVLGLLLAFYVDAPVGPTIVVVATIFFLVLSVFTRAQKE</sequence>
<dbReference type="PANTHER" id="PTHR30477:SF23">
    <property type="entry name" value="HIGH-AFFINITY ZINC UPTAKE SYSTEM MEMBRANE PROTEIN ZNUB"/>
    <property type="match status" value="1"/>
</dbReference>
<dbReference type="GO" id="GO:0010043">
    <property type="term" value="P:response to zinc ion"/>
    <property type="evidence" value="ECO:0007669"/>
    <property type="project" value="TreeGrafter"/>
</dbReference>
<dbReference type="EMBL" id="NTJZ01000003">
    <property type="protein sequence ID" value="PDH34456.1"/>
    <property type="molecule type" value="Genomic_DNA"/>
</dbReference>
<evidence type="ECO:0000256" key="14">
    <source>
        <dbReference type="SAM" id="Phobius"/>
    </source>
</evidence>
<feature type="transmembrane region" description="Helical" evidence="14">
    <location>
        <begin position="41"/>
        <end position="59"/>
    </location>
</feature>
<keyword evidence="6 13" id="KW-0812">Transmembrane</keyword>
<feature type="transmembrane region" description="Helical" evidence="14">
    <location>
        <begin position="123"/>
        <end position="153"/>
    </location>
</feature>
<evidence type="ECO:0000256" key="6">
    <source>
        <dbReference type="ARBA" id="ARBA00022692"/>
    </source>
</evidence>
<evidence type="ECO:0000256" key="10">
    <source>
        <dbReference type="ARBA" id="ARBA00023065"/>
    </source>
</evidence>
<organism evidence="15 16">
    <name type="scientific">OM182 bacterium MED-G28</name>
    <dbReference type="NCBI Taxonomy" id="1986256"/>
    <lineage>
        <taxon>Bacteria</taxon>
        <taxon>Pseudomonadati</taxon>
        <taxon>Pseudomonadota</taxon>
        <taxon>Gammaproteobacteria</taxon>
        <taxon>OMG group</taxon>
        <taxon>OM182 clade</taxon>
    </lineage>
</organism>
<dbReference type="InterPro" id="IPR001626">
    <property type="entry name" value="ABC_TroCD"/>
</dbReference>
<dbReference type="GO" id="GO:0043190">
    <property type="term" value="C:ATP-binding cassette (ABC) transporter complex"/>
    <property type="evidence" value="ECO:0007669"/>
    <property type="project" value="InterPro"/>
</dbReference>
<feature type="transmembrane region" description="Helical" evidence="14">
    <location>
        <begin position="247"/>
        <end position="265"/>
    </location>
</feature>
<feature type="transmembrane region" description="Helical" evidence="14">
    <location>
        <begin position="12"/>
        <end position="35"/>
    </location>
</feature>
<dbReference type="Proteomes" id="UP000219329">
    <property type="component" value="Unassembled WGS sequence"/>
</dbReference>
<keyword evidence="7" id="KW-0862">Zinc</keyword>
<keyword evidence="10" id="KW-0406">Ion transport</keyword>